<dbReference type="InterPro" id="IPR036010">
    <property type="entry name" value="2Fe-2S_ferredoxin-like_sf"/>
</dbReference>
<proteinExistence type="predicted"/>
<keyword evidence="2" id="KW-0614">Plasmid</keyword>
<feature type="domain" description="2Fe-2S ferredoxin-type" evidence="1">
    <location>
        <begin position="2"/>
        <end position="94"/>
    </location>
</feature>
<reference evidence="2 3" key="1">
    <citation type="submission" date="2018-03" db="EMBL/GenBank/DDBJ databases">
        <title>Genome sequencing of Simplicispira sp.</title>
        <authorList>
            <person name="Kim S.-J."/>
            <person name="Heo J."/>
            <person name="Kwon S.-W."/>
        </authorList>
    </citation>
    <scope>NUCLEOTIDE SEQUENCE [LARGE SCALE GENOMIC DNA]</scope>
    <source>
        <strain evidence="2 3">SC1-8</strain>
        <plasmid evidence="2 3">unnamed2</plasmid>
    </source>
</reference>
<geneLocation type="plasmid" evidence="2 3">
    <name>unnamed2</name>
</geneLocation>
<dbReference type="RefSeq" id="WP_106448487.1">
    <property type="nucleotide sequence ID" value="NZ_CP027671.1"/>
</dbReference>
<dbReference type="KEGG" id="simp:C6571_19125"/>
<dbReference type="InterPro" id="IPR001041">
    <property type="entry name" value="2Fe-2S_ferredoxin-type"/>
</dbReference>
<name>A0A2S0N5Z4_9BURK</name>
<dbReference type="InterPro" id="IPR012675">
    <property type="entry name" value="Beta-grasp_dom_sf"/>
</dbReference>
<dbReference type="Gene3D" id="3.10.20.30">
    <property type="match status" value="1"/>
</dbReference>
<dbReference type="Proteomes" id="UP000239326">
    <property type="component" value="Plasmid unnamed2"/>
</dbReference>
<accession>A0A2S0N5Z4</accession>
<evidence type="ECO:0000313" key="2">
    <source>
        <dbReference type="EMBL" id="AVO43545.1"/>
    </source>
</evidence>
<protein>
    <submittedName>
        <fullName evidence="2">Ferredoxin</fullName>
    </submittedName>
</protein>
<dbReference type="Pfam" id="PF00111">
    <property type="entry name" value="Fer2"/>
    <property type="match status" value="1"/>
</dbReference>
<evidence type="ECO:0000259" key="1">
    <source>
        <dbReference type="PROSITE" id="PS51085"/>
    </source>
</evidence>
<organism evidence="2 3">
    <name type="scientific">Simplicispira suum</name>
    <dbReference type="NCBI Taxonomy" id="2109915"/>
    <lineage>
        <taxon>Bacteria</taxon>
        <taxon>Pseudomonadati</taxon>
        <taxon>Pseudomonadota</taxon>
        <taxon>Betaproteobacteria</taxon>
        <taxon>Burkholderiales</taxon>
        <taxon>Comamonadaceae</taxon>
        <taxon>Simplicispira</taxon>
    </lineage>
</organism>
<dbReference type="PROSITE" id="PS00197">
    <property type="entry name" value="2FE2S_FER_1"/>
    <property type="match status" value="1"/>
</dbReference>
<gene>
    <name evidence="2" type="ORF">C6571_19125</name>
</gene>
<keyword evidence="3" id="KW-1185">Reference proteome</keyword>
<sequence length="99" mass="11029">MLPFTVKVNDHFFPCREHEDIFKALARTASVPLPRGCRNGGCGICKIRLVEGAVVVTGPQSRRHITLSDEFDRMMLGCRTVPKGDVCIELTGKLKNYLP</sequence>
<dbReference type="AlphaFoldDB" id="A0A2S0N5Z4"/>
<dbReference type="PROSITE" id="PS51085">
    <property type="entry name" value="2FE2S_FER_2"/>
    <property type="match status" value="1"/>
</dbReference>
<dbReference type="InterPro" id="IPR006058">
    <property type="entry name" value="2Fe2S_fd_BS"/>
</dbReference>
<evidence type="ECO:0000313" key="3">
    <source>
        <dbReference type="Proteomes" id="UP000239326"/>
    </source>
</evidence>
<dbReference type="CDD" id="cd00207">
    <property type="entry name" value="fer2"/>
    <property type="match status" value="1"/>
</dbReference>
<dbReference type="SUPFAM" id="SSF54292">
    <property type="entry name" value="2Fe-2S ferredoxin-like"/>
    <property type="match status" value="1"/>
</dbReference>
<dbReference type="OrthoDB" id="370747at2"/>
<dbReference type="GO" id="GO:0051537">
    <property type="term" value="F:2 iron, 2 sulfur cluster binding"/>
    <property type="evidence" value="ECO:0007669"/>
    <property type="project" value="InterPro"/>
</dbReference>
<dbReference type="EMBL" id="CP027671">
    <property type="protein sequence ID" value="AVO43545.1"/>
    <property type="molecule type" value="Genomic_DNA"/>
</dbReference>